<accession>A0A8J4R1Z5</accession>
<dbReference type="InterPro" id="IPR036881">
    <property type="entry name" value="Glyco_hydro_3_C_sf"/>
</dbReference>
<dbReference type="PANTHER" id="PTHR42721">
    <property type="entry name" value="SUGAR HYDROLASE-RELATED"/>
    <property type="match status" value="1"/>
</dbReference>
<dbReference type="Gene3D" id="3.40.50.1700">
    <property type="entry name" value="Glycoside hydrolase family 3 C-terminal domain"/>
    <property type="match status" value="1"/>
</dbReference>
<protein>
    <recommendedName>
        <fullName evidence="5">Fibronectin type III-like domain-containing protein</fullName>
    </recommendedName>
</protein>
<dbReference type="Proteomes" id="UP000737018">
    <property type="component" value="Unassembled WGS sequence"/>
</dbReference>
<organism evidence="6 7">
    <name type="scientific">Castanea mollissima</name>
    <name type="common">Chinese chestnut</name>
    <dbReference type="NCBI Taxonomy" id="60419"/>
    <lineage>
        <taxon>Eukaryota</taxon>
        <taxon>Viridiplantae</taxon>
        <taxon>Streptophyta</taxon>
        <taxon>Embryophyta</taxon>
        <taxon>Tracheophyta</taxon>
        <taxon>Spermatophyta</taxon>
        <taxon>Magnoliopsida</taxon>
        <taxon>eudicotyledons</taxon>
        <taxon>Gunneridae</taxon>
        <taxon>Pentapetalae</taxon>
        <taxon>rosids</taxon>
        <taxon>fabids</taxon>
        <taxon>Fagales</taxon>
        <taxon>Fagaceae</taxon>
        <taxon>Castanea</taxon>
    </lineage>
</organism>
<dbReference type="InterPro" id="IPR036962">
    <property type="entry name" value="Glyco_hydro_3_N_sf"/>
</dbReference>
<dbReference type="GO" id="GO:0046556">
    <property type="term" value="F:alpha-L-arabinofuranosidase activity"/>
    <property type="evidence" value="ECO:0007669"/>
    <property type="project" value="TreeGrafter"/>
</dbReference>
<dbReference type="GO" id="GO:0009044">
    <property type="term" value="F:xylan 1,4-beta-xylosidase activity"/>
    <property type="evidence" value="ECO:0007669"/>
    <property type="project" value="InterPro"/>
</dbReference>
<feature type="domain" description="Fibronectin type III-like" evidence="5">
    <location>
        <begin position="728"/>
        <end position="798"/>
    </location>
</feature>
<dbReference type="Gene3D" id="2.60.40.10">
    <property type="entry name" value="Immunoglobulins"/>
    <property type="match status" value="1"/>
</dbReference>
<dbReference type="SUPFAM" id="SSF51445">
    <property type="entry name" value="(Trans)glycosidases"/>
    <property type="match status" value="1"/>
</dbReference>
<comment type="caution">
    <text evidence="6">The sequence shown here is derived from an EMBL/GenBank/DDBJ whole genome shotgun (WGS) entry which is preliminary data.</text>
</comment>
<dbReference type="PANTHER" id="PTHR42721:SF11">
    <property type="entry name" value="BETA-D-XYLOSIDASE 5-RELATED"/>
    <property type="match status" value="1"/>
</dbReference>
<reference evidence="6" key="1">
    <citation type="submission" date="2020-03" db="EMBL/GenBank/DDBJ databases">
        <title>Castanea mollissima Vanexum genome sequencing.</title>
        <authorList>
            <person name="Staton M."/>
        </authorList>
    </citation>
    <scope>NUCLEOTIDE SEQUENCE</scope>
    <source>
        <tissue evidence="6">Leaf</tissue>
    </source>
</reference>
<keyword evidence="3" id="KW-0326">Glycosidase</keyword>
<dbReference type="InterPro" id="IPR044993">
    <property type="entry name" value="BXL"/>
</dbReference>
<dbReference type="InterPro" id="IPR026891">
    <property type="entry name" value="Fn3-like"/>
</dbReference>
<keyword evidence="7" id="KW-1185">Reference proteome</keyword>
<dbReference type="SUPFAM" id="SSF52279">
    <property type="entry name" value="Beta-D-glucan exohydrolase, C-terminal domain"/>
    <property type="match status" value="1"/>
</dbReference>
<evidence type="ECO:0000256" key="1">
    <source>
        <dbReference type="ARBA" id="ARBA00022729"/>
    </source>
</evidence>
<dbReference type="AlphaFoldDB" id="A0A8J4R1Z5"/>
<dbReference type="Pfam" id="PF01915">
    <property type="entry name" value="Glyco_hydro_3_C"/>
    <property type="match status" value="1"/>
</dbReference>
<dbReference type="InterPro" id="IPR002772">
    <property type="entry name" value="Glyco_hydro_3_C"/>
</dbReference>
<sequence length="808" mass="88444">MARTLLTFLLCIYLTLAFCVIYTDARKRVTKIGPDAVTPGRSNFTYICDPARYAQLGLDIKSFPFCDNKLSYQVRARDLVSQMTLYEKVRQLGNRAYGAPRIGLPEYEWWSEALHGLSNVGPGTFFDDSVAHATSFPTPILTTASFNESLWNTIGKAVSTEARALYNLGHAGLTFWSPTINVARDPRWGRIIETPGEDPFVVGTYAANYVRGLQDVEGTEHYKDLNSRPLKVSACCKHFTAYDVDNWKGVERYSFDAKVTEQDLAETFNRPFQMCVQNGDVSSVMCSYNRVNGIPACADPQLLKQTVRGDWNLHGYIVADCDSIEVMIKNHKWLNVDNETAVSYTLQAGLDLDCGVYYTDNVENAVKHGKVREALVDRSLQYLYVVLMRLGIFDGHSQYNSLGINDVCSNVHIELAAEAAREGIVLLKNDNGILPLATGKYPSLAVVGPHANASIAMIGNYAFDPWNKGTPCRYITPLNGFSSYGRVNYAAGCSNVHCPDGSLIGPAVQAATTSDATIIVAGIDLSIEAESRDRLDLLLPGKQADLINQVANASKGPVVLVIMSAGGLDISFAKNNPKINAILWSGYPGEEGGQAIADIIFGKYNPGGRLPVTWYQADYVDKLPLTSMQLRPDDSNGYPGRTYKFFNGPTVFPFGYGLSYTKFNYTLKAATTKLPIKLTKFQHCRDLPYKNGTFKPNCPAIAIDDLRCRKTFKLAVEVKNVGNRDGDEVVLVYSQPPVGIVGTHIKNLIAFQKVFVAAGTSKTIQFAINTCQGLGIVDSNGNALLPSGAHTIIIGDGAIVSPIQLTYG</sequence>
<evidence type="ECO:0000313" key="7">
    <source>
        <dbReference type="Proteomes" id="UP000737018"/>
    </source>
</evidence>
<dbReference type="GO" id="GO:0045493">
    <property type="term" value="P:xylan catabolic process"/>
    <property type="evidence" value="ECO:0007669"/>
    <property type="project" value="InterPro"/>
</dbReference>
<evidence type="ECO:0000256" key="2">
    <source>
        <dbReference type="ARBA" id="ARBA00022801"/>
    </source>
</evidence>
<gene>
    <name evidence="6" type="ORF">CMV_015250</name>
</gene>
<feature type="chain" id="PRO_5035278648" description="Fibronectin type III-like domain-containing protein" evidence="4">
    <location>
        <begin position="18"/>
        <end position="808"/>
    </location>
</feature>
<dbReference type="FunFam" id="3.20.20.300:FF:000010">
    <property type="entry name" value="Putative beta-D-xylosidase 5"/>
    <property type="match status" value="1"/>
</dbReference>
<evidence type="ECO:0000256" key="4">
    <source>
        <dbReference type="SAM" id="SignalP"/>
    </source>
</evidence>
<name>A0A8J4R1Z5_9ROSI</name>
<dbReference type="OrthoDB" id="47059at2759"/>
<evidence type="ECO:0000259" key="5">
    <source>
        <dbReference type="SMART" id="SM01217"/>
    </source>
</evidence>
<proteinExistence type="predicted"/>
<dbReference type="InterPro" id="IPR017853">
    <property type="entry name" value="GH"/>
</dbReference>
<keyword evidence="1 4" id="KW-0732">Signal</keyword>
<evidence type="ECO:0000256" key="3">
    <source>
        <dbReference type="ARBA" id="ARBA00023295"/>
    </source>
</evidence>
<dbReference type="Pfam" id="PF00933">
    <property type="entry name" value="Glyco_hydro_3"/>
    <property type="match status" value="1"/>
</dbReference>
<dbReference type="SMART" id="SM01217">
    <property type="entry name" value="Fn3_like"/>
    <property type="match status" value="1"/>
</dbReference>
<dbReference type="GO" id="GO:0031222">
    <property type="term" value="P:arabinan catabolic process"/>
    <property type="evidence" value="ECO:0007669"/>
    <property type="project" value="TreeGrafter"/>
</dbReference>
<keyword evidence="2" id="KW-0378">Hydrolase</keyword>
<evidence type="ECO:0000313" key="6">
    <source>
        <dbReference type="EMBL" id="KAF3959990.1"/>
    </source>
</evidence>
<dbReference type="Pfam" id="PF14310">
    <property type="entry name" value="Fn3-like"/>
    <property type="match status" value="1"/>
</dbReference>
<dbReference type="InterPro" id="IPR013783">
    <property type="entry name" value="Ig-like_fold"/>
</dbReference>
<dbReference type="InterPro" id="IPR001764">
    <property type="entry name" value="Glyco_hydro_3_N"/>
</dbReference>
<dbReference type="Gene3D" id="3.20.20.300">
    <property type="entry name" value="Glycoside hydrolase, family 3, N-terminal domain"/>
    <property type="match status" value="1"/>
</dbReference>
<feature type="signal peptide" evidence="4">
    <location>
        <begin position="1"/>
        <end position="17"/>
    </location>
</feature>
<dbReference type="FunFam" id="3.40.50.1700:FF:000001">
    <property type="entry name" value="probable beta-D-xylosidase 2"/>
    <property type="match status" value="1"/>
</dbReference>
<dbReference type="EMBL" id="JRKL02002199">
    <property type="protein sequence ID" value="KAF3959990.1"/>
    <property type="molecule type" value="Genomic_DNA"/>
</dbReference>